<dbReference type="SUPFAM" id="SSF50129">
    <property type="entry name" value="GroES-like"/>
    <property type="match status" value="1"/>
</dbReference>
<dbReference type="InterPro" id="IPR013149">
    <property type="entry name" value="ADH-like_C"/>
</dbReference>
<dbReference type="Proteomes" id="UP001597295">
    <property type="component" value="Unassembled WGS sequence"/>
</dbReference>
<dbReference type="InterPro" id="IPR036291">
    <property type="entry name" value="NAD(P)-bd_dom_sf"/>
</dbReference>
<dbReference type="PANTHER" id="PTHR48106:SF5">
    <property type="entry name" value="ZINC-CONTAINING ALCOHOL DEHYDROGENASE"/>
    <property type="match status" value="1"/>
</dbReference>
<organism evidence="4 5">
    <name type="scientific">Lacibacterium aquatile</name>
    <dbReference type="NCBI Taxonomy" id="1168082"/>
    <lineage>
        <taxon>Bacteria</taxon>
        <taxon>Pseudomonadati</taxon>
        <taxon>Pseudomonadota</taxon>
        <taxon>Alphaproteobacteria</taxon>
        <taxon>Rhodospirillales</taxon>
        <taxon>Rhodospirillaceae</taxon>
    </lineage>
</organism>
<evidence type="ECO:0000313" key="4">
    <source>
        <dbReference type="EMBL" id="MFD2264452.1"/>
    </source>
</evidence>
<proteinExistence type="predicted"/>
<reference evidence="5" key="1">
    <citation type="journal article" date="2019" name="Int. J. Syst. Evol. Microbiol.">
        <title>The Global Catalogue of Microorganisms (GCM) 10K type strain sequencing project: providing services to taxonomists for standard genome sequencing and annotation.</title>
        <authorList>
            <consortium name="The Broad Institute Genomics Platform"/>
            <consortium name="The Broad Institute Genome Sequencing Center for Infectious Disease"/>
            <person name="Wu L."/>
            <person name="Ma J."/>
        </authorList>
    </citation>
    <scope>NUCLEOTIDE SEQUENCE [LARGE SCALE GENOMIC DNA]</scope>
    <source>
        <strain evidence="5">CGMCC 1.19062</strain>
    </source>
</reference>
<dbReference type="InterPro" id="IPR013154">
    <property type="entry name" value="ADH-like_N"/>
</dbReference>
<name>A0ABW5DTR8_9PROT</name>
<keyword evidence="1" id="KW-0521">NADP</keyword>
<dbReference type="PANTHER" id="PTHR48106">
    <property type="entry name" value="QUINONE OXIDOREDUCTASE PIG3-RELATED"/>
    <property type="match status" value="1"/>
</dbReference>
<dbReference type="Pfam" id="PF00107">
    <property type="entry name" value="ADH_zinc_N"/>
    <property type="match status" value="1"/>
</dbReference>
<accession>A0ABW5DTR8</accession>
<dbReference type="EMBL" id="JBHUIP010000013">
    <property type="protein sequence ID" value="MFD2264452.1"/>
    <property type="molecule type" value="Genomic_DNA"/>
</dbReference>
<dbReference type="Pfam" id="PF08240">
    <property type="entry name" value="ADH_N"/>
    <property type="match status" value="1"/>
</dbReference>
<dbReference type="CDD" id="cd08268">
    <property type="entry name" value="MDR2"/>
    <property type="match status" value="1"/>
</dbReference>
<comment type="caution">
    <text evidence="4">The sequence shown here is derived from an EMBL/GenBank/DDBJ whole genome shotgun (WGS) entry which is preliminary data.</text>
</comment>
<protein>
    <submittedName>
        <fullName evidence="4">Zinc-dependent alcohol dehydrogenase family protein</fullName>
    </submittedName>
</protein>
<evidence type="ECO:0000256" key="2">
    <source>
        <dbReference type="ARBA" id="ARBA00023002"/>
    </source>
</evidence>
<evidence type="ECO:0000259" key="3">
    <source>
        <dbReference type="SMART" id="SM00829"/>
    </source>
</evidence>
<feature type="domain" description="Enoyl reductase (ER)" evidence="3">
    <location>
        <begin position="11"/>
        <end position="327"/>
    </location>
</feature>
<dbReference type="InterPro" id="IPR011032">
    <property type="entry name" value="GroES-like_sf"/>
</dbReference>
<dbReference type="SMART" id="SM00829">
    <property type="entry name" value="PKS_ER"/>
    <property type="match status" value="1"/>
</dbReference>
<keyword evidence="2" id="KW-0560">Oxidoreductase</keyword>
<evidence type="ECO:0000256" key="1">
    <source>
        <dbReference type="ARBA" id="ARBA00022857"/>
    </source>
</evidence>
<sequence>MPRIVRFHELGGPEVLRIEQVDILPPGPGEIQIRVKALGLNRAEALMRAGQYLESPALPSSLGFEAAGEVASLGLGVDGFRLGDAVSVIPPLSQAQWPTYAEIINFPAYLVVKHPESLGWEAAAALWMPYLTAYGALVDIARAGPGDFIAITAASSSVGLAAIQIARQAGAHPIAITRTSAKVPALREQGATDVIACQEQDLAGSLNLITGGKQVRVVLDAVGGPNFTPLADAMAPGGILFSYGGLSGQPTPYPLAQVLAKNLTLRGYLVHEITGNPAKLDNAKRFILEGLRKGDLTPVIDKIFPFDEIADAHRHLESNQQFGKIVVRIAPL</sequence>
<dbReference type="RefSeq" id="WP_379877535.1">
    <property type="nucleotide sequence ID" value="NZ_JBHUIP010000013.1"/>
</dbReference>
<dbReference type="InterPro" id="IPR020843">
    <property type="entry name" value="ER"/>
</dbReference>
<keyword evidence="5" id="KW-1185">Reference proteome</keyword>
<gene>
    <name evidence="4" type="ORF">ACFSM5_16225</name>
</gene>
<dbReference type="Gene3D" id="3.90.180.10">
    <property type="entry name" value="Medium-chain alcohol dehydrogenases, catalytic domain"/>
    <property type="match status" value="1"/>
</dbReference>
<evidence type="ECO:0000313" key="5">
    <source>
        <dbReference type="Proteomes" id="UP001597295"/>
    </source>
</evidence>
<dbReference type="Gene3D" id="3.40.50.720">
    <property type="entry name" value="NAD(P)-binding Rossmann-like Domain"/>
    <property type="match status" value="1"/>
</dbReference>
<dbReference type="SUPFAM" id="SSF51735">
    <property type="entry name" value="NAD(P)-binding Rossmann-fold domains"/>
    <property type="match status" value="1"/>
</dbReference>